<feature type="compositionally biased region" description="Basic and acidic residues" evidence="3">
    <location>
        <begin position="21"/>
        <end position="37"/>
    </location>
</feature>
<dbReference type="SMART" id="SM00385">
    <property type="entry name" value="CYCLIN"/>
    <property type="match status" value="1"/>
</dbReference>
<dbReference type="SUPFAM" id="SSF47954">
    <property type="entry name" value="Cyclin-like"/>
    <property type="match status" value="1"/>
</dbReference>
<comment type="similarity">
    <text evidence="1">Belongs to the cyclin family. Cyclin Y subfamily.</text>
</comment>
<evidence type="ECO:0000256" key="3">
    <source>
        <dbReference type="SAM" id="MobiDB-lite"/>
    </source>
</evidence>
<feature type="region of interest" description="Disordered" evidence="3">
    <location>
        <begin position="1"/>
        <end position="80"/>
    </location>
</feature>
<accession>A0A8C8LVW0</accession>
<dbReference type="Proteomes" id="UP000694402">
    <property type="component" value="Unassembled WGS sequence"/>
</dbReference>
<dbReference type="AlphaFoldDB" id="A0A8C8LVW0"/>
<dbReference type="FunFam" id="1.10.472.10:FF:000011">
    <property type="entry name" value="Cyclin-Y isoform 1"/>
    <property type="match status" value="1"/>
</dbReference>
<reference evidence="5" key="1">
    <citation type="submission" date="2025-08" db="UniProtKB">
        <authorList>
            <consortium name="Ensembl"/>
        </authorList>
    </citation>
    <scope>IDENTIFICATION</scope>
</reference>
<feature type="domain" description="Cyclin-like" evidence="4">
    <location>
        <begin position="231"/>
        <end position="316"/>
    </location>
</feature>
<feature type="compositionally biased region" description="Polar residues" evidence="3">
    <location>
        <begin position="57"/>
        <end position="66"/>
    </location>
</feature>
<dbReference type="GeneTree" id="ENSGT00940000154453"/>
<feature type="compositionally biased region" description="Low complexity" evidence="3">
    <location>
        <begin position="1"/>
        <end position="12"/>
    </location>
</feature>
<dbReference type="InterPro" id="IPR036915">
    <property type="entry name" value="Cyclin-like_sf"/>
</dbReference>
<organism evidence="5 6">
    <name type="scientific">Oncorhynchus tshawytscha</name>
    <name type="common">Chinook salmon</name>
    <name type="synonym">Salmo tshawytscha</name>
    <dbReference type="NCBI Taxonomy" id="74940"/>
    <lineage>
        <taxon>Eukaryota</taxon>
        <taxon>Metazoa</taxon>
        <taxon>Chordata</taxon>
        <taxon>Craniata</taxon>
        <taxon>Vertebrata</taxon>
        <taxon>Euteleostomi</taxon>
        <taxon>Actinopterygii</taxon>
        <taxon>Neopterygii</taxon>
        <taxon>Teleostei</taxon>
        <taxon>Protacanthopterygii</taxon>
        <taxon>Salmoniformes</taxon>
        <taxon>Salmonidae</taxon>
        <taxon>Salmoninae</taxon>
        <taxon>Oncorhynchus</taxon>
    </lineage>
</organism>
<evidence type="ECO:0000313" key="5">
    <source>
        <dbReference type="Ensembl" id="ENSOTSP00005046065.2"/>
    </source>
</evidence>
<keyword evidence="6" id="KW-1185">Reference proteome</keyword>
<reference evidence="5" key="2">
    <citation type="submission" date="2025-09" db="UniProtKB">
        <authorList>
            <consortium name="Ensembl"/>
        </authorList>
    </citation>
    <scope>IDENTIFICATION</scope>
</reference>
<name>A0A8C8LVW0_ONCTS</name>
<dbReference type="InterPro" id="IPR013922">
    <property type="entry name" value="Cyclin_PHO80-like"/>
</dbReference>
<dbReference type="Pfam" id="PF08613">
    <property type="entry name" value="Cyclin"/>
    <property type="match status" value="1"/>
</dbReference>
<evidence type="ECO:0000256" key="2">
    <source>
        <dbReference type="ARBA" id="ARBA00023127"/>
    </source>
</evidence>
<dbReference type="PANTHER" id="PTHR14248">
    <property type="entry name" value="CYCLIN Y, ISOFORM A"/>
    <property type="match status" value="1"/>
</dbReference>
<sequence length="399" mass="45465">MGSTSSCCVSSSPKLRRNAHSRLESHNPEPELSREDTGCNLQHISDRENVDGEYVQPASQPQTTCNHASPRPPHPASSPAGSELGAIWDYHTIVDIAYNDIPVTDCDFIFTELNMEYNPSDHPRASTIFLSKSQPDVREKRKSLFINHHGSRRRKHSSCSTIFLDDNTVSQPNLKFTIKCVSLAIYYHIKNRYTDGGMQQDIFDEKLHPLSKSEVPSDYDKHNPEQKQIYRFVRTLFSAAQLTAECAIVTLVYVERLLTYADIDIGPGNWKRMLLGAILLASKVWDDQAVWNVDYCQILKDITVEDMNELERQFLELLQFNINVPSSVYAKYYFDLRSLSETNNLSFPLEPLSQDKAQRLEAISRLCDDKYKDTRRAGKKRSASVDNLVGVRWVPAILS</sequence>
<dbReference type="Ensembl" id="ENSOTST00005050076.2">
    <property type="protein sequence ID" value="ENSOTSP00005046065.2"/>
    <property type="gene ID" value="ENSOTSG00005021889.2"/>
</dbReference>
<evidence type="ECO:0000313" key="6">
    <source>
        <dbReference type="Proteomes" id="UP000694402"/>
    </source>
</evidence>
<evidence type="ECO:0000256" key="1">
    <source>
        <dbReference type="ARBA" id="ARBA00005463"/>
    </source>
</evidence>
<dbReference type="GO" id="GO:0019901">
    <property type="term" value="F:protein kinase binding"/>
    <property type="evidence" value="ECO:0007669"/>
    <property type="project" value="InterPro"/>
</dbReference>
<keyword evidence="2" id="KW-0195">Cyclin</keyword>
<gene>
    <name evidence="5" type="primary">CCNY</name>
</gene>
<proteinExistence type="inferred from homology"/>
<evidence type="ECO:0000259" key="4">
    <source>
        <dbReference type="SMART" id="SM00385"/>
    </source>
</evidence>
<protein>
    <recommendedName>
        <fullName evidence="4">Cyclin-like domain-containing protein</fullName>
    </recommendedName>
</protein>
<dbReference type="InterPro" id="IPR013763">
    <property type="entry name" value="Cyclin-like_dom"/>
</dbReference>
<dbReference type="Gene3D" id="1.10.472.10">
    <property type="entry name" value="Cyclin-like"/>
    <property type="match status" value="1"/>
</dbReference>
<dbReference type="CDD" id="cd20540">
    <property type="entry name" value="CYCLIN_CCNY_like"/>
    <property type="match status" value="1"/>
</dbReference>